<gene>
    <name evidence="5" type="ORF">DI536_09990</name>
</gene>
<organism evidence="5 6">
    <name type="scientific">Archangium gephyra</name>
    <dbReference type="NCBI Taxonomy" id="48"/>
    <lineage>
        <taxon>Bacteria</taxon>
        <taxon>Pseudomonadati</taxon>
        <taxon>Myxococcota</taxon>
        <taxon>Myxococcia</taxon>
        <taxon>Myxococcales</taxon>
        <taxon>Cystobacterineae</taxon>
        <taxon>Archangiaceae</taxon>
        <taxon>Archangium</taxon>
    </lineage>
</organism>
<dbReference type="AlphaFoldDB" id="A0A2W5TIE3"/>
<dbReference type="CDD" id="cd03230">
    <property type="entry name" value="ABC_DR_subfamily_A"/>
    <property type="match status" value="1"/>
</dbReference>
<dbReference type="InterPro" id="IPR003593">
    <property type="entry name" value="AAA+_ATPase"/>
</dbReference>
<dbReference type="Gene3D" id="3.40.50.300">
    <property type="entry name" value="P-loop containing nucleotide triphosphate hydrolases"/>
    <property type="match status" value="1"/>
</dbReference>
<proteinExistence type="predicted"/>
<evidence type="ECO:0000313" key="6">
    <source>
        <dbReference type="Proteomes" id="UP000249061"/>
    </source>
</evidence>
<dbReference type="Pfam" id="PF00005">
    <property type="entry name" value="ABC_tran"/>
    <property type="match status" value="1"/>
</dbReference>
<dbReference type="PANTHER" id="PTHR42939">
    <property type="entry name" value="ABC TRANSPORTER ATP-BINDING PROTEIN ALBC-RELATED"/>
    <property type="match status" value="1"/>
</dbReference>
<dbReference type="InterPro" id="IPR027417">
    <property type="entry name" value="P-loop_NTPase"/>
</dbReference>
<keyword evidence="1" id="KW-0813">Transport</keyword>
<dbReference type="InterPro" id="IPR003439">
    <property type="entry name" value="ABC_transporter-like_ATP-bd"/>
</dbReference>
<evidence type="ECO:0000256" key="3">
    <source>
        <dbReference type="ARBA" id="ARBA00022840"/>
    </source>
</evidence>
<sequence length="286" mass="30826">MVKTYRSLFGAPHAALKGVTLQIPRGAAFGLIGPNGAGKTTFIKLLLGVVRPTSGEVTVLDGDPQDTKVRARIGYLPERMHLPVALRARDFLRSVATLKSAPASDAQLAQLLERVGLRDSSQRIGQFSKGMRQRLGLAAAMLGSPDLLILDEPTDGIDPVGRMEVRSILLDEKARGATILLNSHLLAETERVCDRIGVLQQGVLKLEGSLEAVRRSSSRWLVRFADGLDVSVAEGGGFVRAENGWVFDGDADAVNEALDLVRRSGARVVLLQPESQDLEAVLRQHA</sequence>
<accession>A0A2W5TIE3</accession>
<comment type="caution">
    <text evidence="5">The sequence shown here is derived from an EMBL/GenBank/DDBJ whole genome shotgun (WGS) entry which is preliminary data.</text>
</comment>
<reference evidence="5 6" key="1">
    <citation type="submission" date="2017-08" db="EMBL/GenBank/DDBJ databases">
        <title>Infants hospitalized years apart are colonized by the same room-sourced microbial strains.</title>
        <authorList>
            <person name="Brooks B."/>
            <person name="Olm M.R."/>
            <person name="Firek B.A."/>
            <person name="Baker R."/>
            <person name="Thomas B.C."/>
            <person name="Morowitz M.J."/>
            <person name="Banfield J.F."/>
        </authorList>
    </citation>
    <scope>NUCLEOTIDE SEQUENCE [LARGE SCALE GENOMIC DNA]</scope>
    <source>
        <strain evidence="5">S2_003_000_R2_14</strain>
    </source>
</reference>
<keyword evidence="2" id="KW-0547">Nucleotide-binding</keyword>
<dbReference type="Proteomes" id="UP000249061">
    <property type="component" value="Unassembled WGS sequence"/>
</dbReference>
<protein>
    <submittedName>
        <fullName evidence="5">ABC transporter ATP-binding protein</fullName>
    </submittedName>
</protein>
<dbReference type="PROSITE" id="PS50893">
    <property type="entry name" value="ABC_TRANSPORTER_2"/>
    <property type="match status" value="1"/>
</dbReference>
<dbReference type="EMBL" id="QFQP01000007">
    <property type="protein sequence ID" value="PZR14552.1"/>
    <property type="molecule type" value="Genomic_DNA"/>
</dbReference>
<evidence type="ECO:0000256" key="2">
    <source>
        <dbReference type="ARBA" id="ARBA00022741"/>
    </source>
</evidence>
<evidence type="ECO:0000256" key="1">
    <source>
        <dbReference type="ARBA" id="ARBA00022448"/>
    </source>
</evidence>
<evidence type="ECO:0000259" key="4">
    <source>
        <dbReference type="PROSITE" id="PS50893"/>
    </source>
</evidence>
<dbReference type="PANTHER" id="PTHR42939:SF1">
    <property type="entry name" value="ABC TRANSPORTER ATP-BINDING PROTEIN ALBC-RELATED"/>
    <property type="match status" value="1"/>
</dbReference>
<evidence type="ECO:0000313" key="5">
    <source>
        <dbReference type="EMBL" id="PZR14552.1"/>
    </source>
</evidence>
<keyword evidence="3 5" id="KW-0067">ATP-binding</keyword>
<feature type="domain" description="ABC transporter" evidence="4">
    <location>
        <begin position="1"/>
        <end position="226"/>
    </location>
</feature>
<dbReference type="SMART" id="SM00382">
    <property type="entry name" value="AAA"/>
    <property type="match status" value="1"/>
</dbReference>
<name>A0A2W5TIE3_9BACT</name>
<dbReference type="GO" id="GO:0016887">
    <property type="term" value="F:ATP hydrolysis activity"/>
    <property type="evidence" value="ECO:0007669"/>
    <property type="project" value="InterPro"/>
</dbReference>
<dbReference type="GO" id="GO:0005524">
    <property type="term" value="F:ATP binding"/>
    <property type="evidence" value="ECO:0007669"/>
    <property type="project" value="UniProtKB-KW"/>
</dbReference>
<dbReference type="InterPro" id="IPR017871">
    <property type="entry name" value="ABC_transporter-like_CS"/>
</dbReference>
<dbReference type="InterPro" id="IPR051782">
    <property type="entry name" value="ABC_Transporter_VariousFunc"/>
</dbReference>
<dbReference type="PROSITE" id="PS00211">
    <property type="entry name" value="ABC_TRANSPORTER_1"/>
    <property type="match status" value="1"/>
</dbReference>
<dbReference type="SUPFAM" id="SSF52540">
    <property type="entry name" value="P-loop containing nucleoside triphosphate hydrolases"/>
    <property type="match status" value="1"/>
</dbReference>